<name>A0A4V2NUW2_9BACI</name>
<dbReference type="EMBL" id="SJTH01000002">
    <property type="protein sequence ID" value="TCJ06109.1"/>
    <property type="molecule type" value="Genomic_DNA"/>
</dbReference>
<keyword evidence="2" id="KW-1185">Reference proteome</keyword>
<proteinExistence type="predicted"/>
<dbReference type="OrthoDB" id="2917898at2"/>
<sequence>MVTAIVIPIICLYFYWIAKREMRASMIEWSALKTVSEEAIIYGEITEVTGSKQRYSYYRFVYILELSIQMEQRKWVVRKIIPIEKGVTIPNVEKGDYVHVYGNWKEDYFQVSRIEKRA</sequence>
<gene>
    <name evidence="1" type="ORF">E0Y62_02420</name>
</gene>
<evidence type="ECO:0000313" key="1">
    <source>
        <dbReference type="EMBL" id="TCJ06109.1"/>
    </source>
</evidence>
<dbReference type="RefSeq" id="WP_057768180.1">
    <property type="nucleotide sequence ID" value="NZ_JARMQE010000019.1"/>
</dbReference>
<dbReference type="AlphaFoldDB" id="A0A4V2NUW2"/>
<organism evidence="1 2">
    <name type="scientific">Cytobacillus praedii</name>
    <dbReference type="NCBI Taxonomy" id="1742358"/>
    <lineage>
        <taxon>Bacteria</taxon>
        <taxon>Bacillati</taxon>
        <taxon>Bacillota</taxon>
        <taxon>Bacilli</taxon>
        <taxon>Bacillales</taxon>
        <taxon>Bacillaceae</taxon>
        <taxon>Cytobacillus</taxon>
    </lineage>
</organism>
<dbReference type="STRING" id="1742358.GCA_001439605_00717"/>
<protein>
    <submittedName>
        <fullName evidence="1">Uncharacterized protein</fullName>
    </submittedName>
</protein>
<evidence type="ECO:0000313" key="2">
    <source>
        <dbReference type="Proteomes" id="UP000293846"/>
    </source>
</evidence>
<dbReference type="Proteomes" id="UP000293846">
    <property type="component" value="Unassembled WGS sequence"/>
</dbReference>
<reference evidence="1 2" key="1">
    <citation type="submission" date="2019-03" db="EMBL/GenBank/DDBJ databases">
        <authorList>
            <person name="Jensen L."/>
            <person name="Storgaard J."/>
            <person name="Sulaj E."/>
            <person name="Schramm A."/>
            <person name="Marshall I.P.G."/>
        </authorList>
    </citation>
    <scope>NUCLEOTIDE SEQUENCE [LARGE SCALE GENOMIC DNA]</scope>
    <source>
        <strain evidence="1 2">2017H2G3</strain>
    </source>
</reference>
<comment type="caution">
    <text evidence="1">The sequence shown here is derived from an EMBL/GenBank/DDBJ whole genome shotgun (WGS) entry which is preliminary data.</text>
</comment>
<accession>A0A4V2NUW2</accession>